<protein>
    <submittedName>
        <fullName evidence="2">MBL fold metallo-hydrolase</fullName>
    </submittedName>
</protein>
<dbReference type="RefSeq" id="WP_301209709.1">
    <property type="nucleotide sequence ID" value="NZ_JAROCF010000001.1"/>
</dbReference>
<dbReference type="PANTHER" id="PTHR42951">
    <property type="entry name" value="METALLO-BETA-LACTAMASE DOMAIN-CONTAINING"/>
    <property type="match status" value="1"/>
</dbReference>
<dbReference type="Proteomes" id="UP001174208">
    <property type="component" value="Unassembled WGS sequence"/>
</dbReference>
<evidence type="ECO:0000313" key="3">
    <source>
        <dbReference type="Proteomes" id="UP001174208"/>
    </source>
</evidence>
<evidence type="ECO:0000313" key="2">
    <source>
        <dbReference type="EMBL" id="MDN4612889.1"/>
    </source>
</evidence>
<keyword evidence="3" id="KW-1185">Reference proteome</keyword>
<dbReference type="SUPFAM" id="SSF56281">
    <property type="entry name" value="Metallo-hydrolase/oxidoreductase"/>
    <property type="match status" value="1"/>
</dbReference>
<dbReference type="EMBL" id="JAROCF010000001">
    <property type="protein sequence ID" value="MDN4612889.1"/>
    <property type="molecule type" value="Genomic_DNA"/>
</dbReference>
<dbReference type="InterPro" id="IPR050855">
    <property type="entry name" value="NDM-1-like"/>
</dbReference>
<reference evidence="2" key="1">
    <citation type="submission" date="2023-06" db="EMBL/GenBank/DDBJ databases">
        <title>MT1 and MT2 Draft Genomes of Novel Species.</title>
        <authorList>
            <person name="Venkateswaran K."/>
        </authorList>
    </citation>
    <scope>NUCLEOTIDE SEQUENCE</scope>
    <source>
        <strain evidence="2">F6_8S_P_1B</strain>
    </source>
</reference>
<proteinExistence type="predicted"/>
<dbReference type="InterPro" id="IPR001279">
    <property type="entry name" value="Metallo-B-lactamas"/>
</dbReference>
<dbReference type="InterPro" id="IPR036866">
    <property type="entry name" value="RibonucZ/Hydroxyglut_hydro"/>
</dbReference>
<accession>A0ABT8K660</accession>
<evidence type="ECO:0000259" key="1">
    <source>
        <dbReference type="SMART" id="SM00849"/>
    </source>
</evidence>
<dbReference type="PANTHER" id="PTHR42951:SF14">
    <property type="entry name" value="METALLO-BETA-LACTAMASE SUPERFAMILY PROTEIN"/>
    <property type="match status" value="1"/>
</dbReference>
<dbReference type="Gene3D" id="3.60.15.10">
    <property type="entry name" value="Ribonuclease Z/Hydroxyacylglutathione hydrolase-like"/>
    <property type="match status" value="1"/>
</dbReference>
<comment type="caution">
    <text evidence="2">The sequence shown here is derived from an EMBL/GenBank/DDBJ whole genome shotgun (WGS) entry which is preliminary data.</text>
</comment>
<dbReference type="SMART" id="SM00849">
    <property type="entry name" value="Lactamase_B"/>
    <property type="match status" value="1"/>
</dbReference>
<sequence>MRRLRSFTIVAPGIAFAEGPAANWVVFTGRDAVELVDAGYPADRALVEASIRWAGGDVSQLRRILLTHGHSDHLGASRELAARTGATVETMPEELGNVRRDITEQVTVADLLPSIAKRGTVRWAVSAIRAGGLGEVGVPDAAALTGDDVELSTGHRLRVIATPGHTSGHTAFFEPEAGALISGDALVTGHPLLRDSGRPQPLPAFFHHDREEAARSAAALDLTGVRLLLPGHGPLLRL</sequence>
<name>A0ABT8K660_9MICO</name>
<gene>
    <name evidence="2" type="ORF">P5G50_00375</name>
</gene>
<dbReference type="Pfam" id="PF00753">
    <property type="entry name" value="Lactamase_B"/>
    <property type="match status" value="1"/>
</dbReference>
<feature type="domain" description="Metallo-beta-lactamase" evidence="1">
    <location>
        <begin position="21"/>
        <end position="232"/>
    </location>
</feature>
<organism evidence="2 3">
    <name type="scientific">Leifsonia williamsii</name>
    <dbReference type="NCBI Taxonomy" id="3035919"/>
    <lineage>
        <taxon>Bacteria</taxon>
        <taxon>Bacillati</taxon>
        <taxon>Actinomycetota</taxon>
        <taxon>Actinomycetes</taxon>
        <taxon>Micrococcales</taxon>
        <taxon>Microbacteriaceae</taxon>
        <taxon>Leifsonia</taxon>
    </lineage>
</organism>